<name>A0A6P9A4H6_THRPL</name>
<feature type="coiled-coil region" evidence="1">
    <location>
        <begin position="289"/>
        <end position="316"/>
    </location>
</feature>
<dbReference type="GeneID" id="117651534"/>
<feature type="compositionally biased region" description="Basic and acidic residues" evidence="2">
    <location>
        <begin position="58"/>
        <end position="81"/>
    </location>
</feature>
<gene>
    <name evidence="4" type="primary">LOC117651534</name>
</gene>
<accession>A0A6P9A4H6</accession>
<feature type="compositionally biased region" description="Acidic residues" evidence="2">
    <location>
        <begin position="458"/>
        <end position="473"/>
    </location>
</feature>
<protein>
    <submittedName>
        <fullName evidence="4">Uncharacterized protein LOC117651534</fullName>
    </submittedName>
</protein>
<feature type="region of interest" description="Disordered" evidence="2">
    <location>
        <begin position="449"/>
        <end position="496"/>
    </location>
</feature>
<reference evidence="4" key="1">
    <citation type="submission" date="2025-08" db="UniProtKB">
        <authorList>
            <consortium name="RefSeq"/>
        </authorList>
    </citation>
    <scope>IDENTIFICATION</scope>
    <source>
        <tissue evidence="4">Total insect</tissue>
    </source>
</reference>
<feature type="compositionally biased region" description="Basic and acidic residues" evidence="2">
    <location>
        <begin position="169"/>
        <end position="183"/>
    </location>
</feature>
<organism evidence="4">
    <name type="scientific">Thrips palmi</name>
    <name type="common">Melon thrips</name>
    <dbReference type="NCBI Taxonomy" id="161013"/>
    <lineage>
        <taxon>Eukaryota</taxon>
        <taxon>Metazoa</taxon>
        <taxon>Ecdysozoa</taxon>
        <taxon>Arthropoda</taxon>
        <taxon>Hexapoda</taxon>
        <taxon>Insecta</taxon>
        <taxon>Pterygota</taxon>
        <taxon>Neoptera</taxon>
        <taxon>Paraneoptera</taxon>
        <taxon>Thysanoptera</taxon>
        <taxon>Terebrantia</taxon>
        <taxon>Thripoidea</taxon>
        <taxon>Thripidae</taxon>
        <taxon>Thrips</taxon>
    </lineage>
</organism>
<proteinExistence type="predicted"/>
<feature type="compositionally biased region" description="Polar residues" evidence="2">
    <location>
        <begin position="20"/>
        <end position="46"/>
    </location>
</feature>
<dbReference type="RefSeq" id="XP_034251506.1">
    <property type="nucleotide sequence ID" value="XM_034395615.1"/>
</dbReference>
<dbReference type="Proteomes" id="UP000515158">
    <property type="component" value="Unplaced"/>
</dbReference>
<evidence type="ECO:0000313" key="3">
    <source>
        <dbReference type="Proteomes" id="UP000515158"/>
    </source>
</evidence>
<feature type="compositionally biased region" description="Low complexity" evidence="2">
    <location>
        <begin position="474"/>
        <end position="490"/>
    </location>
</feature>
<keyword evidence="1" id="KW-0175">Coiled coil</keyword>
<feature type="compositionally biased region" description="Basic and acidic residues" evidence="2">
    <location>
        <begin position="191"/>
        <end position="206"/>
    </location>
</feature>
<dbReference type="AlphaFoldDB" id="A0A6P9A4H6"/>
<dbReference type="KEGG" id="tpal:117651534"/>
<evidence type="ECO:0000256" key="2">
    <source>
        <dbReference type="SAM" id="MobiDB-lite"/>
    </source>
</evidence>
<evidence type="ECO:0000313" key="4">
    <source>
        <dbReference type="RefSeq" id="XP_034251506.1"/>
    </source>
</evidence>
<feature type="region of interest" description="Disordered" evidence="2">
    <location>
        <begin position="241"/>
        <end position="262"/>
    </location>
</feature>
<feature type="region of interest" description="Disordered" evidence="2">
    <location>
        <begin position="1"/>
        <end position="207"/>
    </location>
</feature>
<dbReference type="InParanoid" id="A0A6P9A4H6"/>
<evidence type="ECO:0000256" key="1">
    <source>
        <dbReference type="SAM" id="Coils"/>
    </source>
</evidence>
<sequence length="558" mass="58843">MEPNSAGQPVKPKHQRKRVASNSQPQTAGEPKTTTVKAFSPPSGTEQLVRPKSRAKRKAVEHLVPEHLTETTSKPKQETRAGEPSSDLAKPAKAQPRGKGKAVKAAAAVDPTEVAKPKGKGSAKVVSTVKAAKHVTENAKKPSTQQAAAKRPRKDQAPGKAGLGHARSRALESERTAVLEPSRDGPLITKMADRGSEPGTSKHLESVPEIASARAKPKLNPRPLKFGTVGRTKADVQRGYHVDVPPPYRIRKRTKGASGLTASNKGRPWCANCAAEATAGCAAHELLSVAEARRRVAAALTAAERAMRRLDALELREGPRLACTAELEGHGRNKVVVTLSACCGDLAAGERDALCAFLADLTLCPEDTHLAADDDDEDDDKDDDERKATAVAVAAVWAKLPERPPGVKLQPGAVLVLGEEDVAEDVPGPKGAAGFPRLATMAARKTASVQPLAASEVSFDESESSDDEDDDDGSSSCSSETGSSSDASNSPGQPGPAVRVYYDAAVQPHQARGAKVLGYITGNLEFIACAKPEEDLWGRSGRSGGRRVHLSEAKFIDE</sequence>
<keyword evidence="3" id="KW-1185">Reference proteome</keyword>